<reference evidence="1" key="2">
    <citation type="submission" date="2015-06" db="UniProtKB">
        <authorList>
            <consortium name="EnsemblMetazoa"/>
        </authorList>
    </citation>
    <scope>IDENTIFICATION</scope>
</reference>
<dbReference type="Proteomes" id="UP000015102">
    <property type="component" value="Unassembled WGS sequence"/>
</dbReference>
<evidence type="ECO:0000313" key="2">
    <source>
        <dbReference type="Proteomes" id="UP000015102"/>
    </source>
</evidence>
<dbReference type="Gene3D" id="2.60.40.1180">
    <property type="entry name" value="Golgi alpha-mannosidase II"/>
    <property type="match status" value="1"/>
</dbReference>
<organism evidence="1 2">
    <name type="scientific">Megaselia scalaris</name>
    <name type="common">Humpbacked fly</name>
    <name type="synonym">Phora scalaris</name>
    <dbReference type="NCBI Taxonomy" id="36166"/>
    <lineage>
        <taxon>Eukaryota</taxon>
        <taxon>Metazoa</taxon>
        <taxon>Ecdysozoa</taxon>
        <taxon>Arthropoda</taxon>
        <taxon>Hexapoda</taxon>
        <taxon>Insecta</taxon>
        <taxon>Pterygota</taxon>
        <taxon>Neoptera</taxon>
        <taxon>Endopterygota</taxon>
        <taxon>Diptera</taxon>
        <taxon>Brachycera</taxon>
        <taxon>Muscomorpha</taxon>
        <taxon>Platypezoidea</taxon>
        <taxon>Phoridae</taxon>
        <taxon>Megaseliini</taxon>
        <taxon>Megaselia</taxon>
    </lineage>
</organism>
<name>T1GKZ4_MEGSC</name>
<protein>
    <recommendedName>
        <fullName evidence="3">Maltogenic Amylase C-terminal domain-containing protein</fullName>
    </recommendedName>
</protein>
<dbReference type="STRING" id="36166.T1GKZ4"/>
<dbReference type="EnsemblMetazoa" id="MESCA004177-RA">
    <property type="protein sequence ID" value="MESCA004177-PA"/>
    <property type="gene ID" value="MESCA004177"/>
</dbReference>
<dbReference type="AlphaFoldDB" id="T1GKZ4"/>
<dbReference type="EMBL" id="CAQQ02127072">
    <property type="status" value="NOT_ANNOTATED_CDS"/>
    <property type="molecule type" value="Genomic_DNA"/>
</dbReference>
<proteinExistence type="predicted"/>
<evidence type="ECO:0000313" key="1">
    <source>
        <dbReference type="EnsemblMetazoa" id="MESCA004177-PA"/>
    </source>
</evidence>
<evidence type="ECO:0008006" key="3">
    <source>
        <dbReference type="Google" id="ProtNLM"/>
    </source>
</evidence>
<dbReference type="HOGENOM" id="CLU_2032406_0_0_1"/>
<sequence>TINVESERKVADSHLNLYKELHNLRQKSTFINGEAQVKALNQNVLAIRRSLKGDYTYITLVNIWDEFEFIDLSVAFPETTSSEFEYVFVNRRSQHSKKDKTKPYSITLMPKEAVVLKSKKIE</sequence>
<reference evidence="2" key="1">
    <citation type="submission" date="2013-02" db="EMBL/GenBank/DDBJ databases">
        <authorList>
            <person name="Hughes D."/>
        </authorList>
    </citation>
    <scope>NUCLEOTIDE SEQUENCE</scope>
    <source>
        <strain>Durham</strain>
        <strain evidence="2">NC isolate 2 -- Noor lab</strain>
    </source>
</reference>
<dbReference type="InterPro" id="IPR013780">
    <property type="entry name" value="Glyco_hydro_b"/>
</dbReference>
<keyword evidence="2" id="KW-1185">Reference proteome</keyword>
<accession>T1GKZ4</accession>